<dbReference type="PROSITE" id="PS51257">
    <property type="entry name" value="PROKAR_LIPOPROTEIN"/>
    <property type="match status" value="1"/>
</dbReference>
<name>A0A397NIJ3_9SPHN</name>
<reference evidence="3 4" key="1">
    <citation type="submission" date="2018-08" db="EMBL/GenBank/DDBJ databases">
        <title>Genomic Encyclopedia of Type Strains, Phase IV (KMG-IV): sequencing the most valuable type-strain genomes for metagenomic binning, comparative biology and taxonomic classification.</title>
        <authorList>
            <person name="Goeker M."/>
        </authorList>
    </citation>
    <scope>NUCLEOTIDE SEQUENCE [LARGE SCALE GENOMIC DNA]</scope>
    <source>
        <strain evidence="3 4">DSM 25527</strain>
    </source>
</reference>
<evidence type="ECO:0000256" key="1">
    <source>
        <dbReference type="SAM" id="MobiDB-lite"/>
    </source>
</evidence>
<dbReference type="EMBL" id="QXDC01000004">
    <property type="protein sequence ID" value="RIA37356.1"/>
    <property type="molecule type" value="Genomic_DNA"/>
</dbReference>
<feature type="compositionally biased region" description="Polar residues" evidence="1">
    <location>
        <begin position="30"/>
        <end position="43"/>
    </location>
</feature>
<dbReference type="Proteomes" id="UP000266568">
    <property type="component" value="Unassembled WGS sequence"/>
</dbReference>
<dbReference type="AlphaFoldDB" id="A0A397NIJ3"/>
<dbReference type="InterPro" id="IPR042230">
    <property type="entry name" value="CusF_sf"/>
</dbReference>
<gene>
    <name evidence="3" type="ORF">DFR49_3239</name>
</gene>
<feature type="chain" id="PRO_5017182523" evidence="2">
    <location>
        <begin position="18"/>
        <end position="126"/>
    </location>
</feature>
<evidence type="ECO:0000256" key="2">
    <source>
        <dbReference type="SAM" id="SignalP"/>
    </source>
</evidence>
<sequence length="126" mass="12707">MKSVQLAIALGLTTLTAACGQKAESPPSPEANQSSAMNESAASMGNMAMPTEAKTAKGSGTVTAIDKAAGKITLEHQAIPEAGWPAMTMAFDAKPAVIDGVTVGDKVTFDLALKDGGGEVTTISKQ</sequence>
<evidence type="ECO:0000313" key="3">
    <source>
        <dbReference type="EMBL" id="RIA37356.1"/>
    </source>
</evidence>
<evidence type="ECO:0000313" key="4">
    <source>
        <dbReference type="Proteomes" id="UP000266568"/>
    </source>
</evidence>
<feature type="region of interest" description="Disordered" evidence="1">
    <location>
        <begin position="20"/>
        <end position="60"/>
    </location>
</feature>
<dbReference type="OrthoDB" id="5771277at2"/>
<dbReference type="RefSeq" id="WP_119036682.1">
    <property type="nucleotide sequence ID" value="NZ_QXDC01000004.1"/>
</dbReference>
<proteinExistence type="predicted"/>
<organism evidence="3 4">
    <name type="scientific">Hephaestia caeni</name>
    <dbReference type="NCBI Taxonomy" id="645617"/>
    <lineage>
        <taxon>Bacteria</taxon>
        <taxon>Pseudomonadati</taxon>
        <taxon>Pseudomonadota</taxon>
        <taxon>Alphaproteobacteria</taxon>
        <taxon>Sphingomonadales</taxon>
        <taxon>Sphingomonadaceae</taxon>
        <taxon>Hephaestia</taxon>
    </lineage>
</organism>
<dbReference type="InterPro" id="IPR021647">
    <property type="entry name" value="CusF_Ec"/>
</dbReference>
<accession>A0A397NIJ3</accession>
<keyword evidence="4" id="KW-1185">Reference proteome</keyword>
<protein>
    <submittedName>
        <fullName evidence="3">Cu/Ag efflux protein CusF</fullName>
    </submittedName>
</protein>
<keyword evidence="2" id="KW-0732">Signal</keyword>
<dbReference type="Gene3D" id="2.40.50.320">
    <property type="entry name" value="Copper binding periplasmic protein CusF"/>
    <property type="match status" value="1"/>
</dbReference>
<feature type="signal peptide" evidence="2">
    <location>
        <begin position="1"/>
        <end position="17"/>
    </location>
</feature>
<dbReference type="Pfam" id="PF11604">
    <property type="entry name" value="CusF_Ec"/>
    <property type="match status" value="1"/>
</dbReference>
<comment type="caution">
    <text evidence="3">The sequence shown here is derived from an EMBL/GenBank/DDBJ whole genome shotgun (WGS) entry which is preliminary data.</text>
</comment>